<reference evidence="1 2" key="1">
    <citation type="submission" date="2016-01" db="EMBL/GenBank/DDBJ databases">
        <authorList>
            <person name="Oliw E.H."/>
        </authorList>
    </citation>
    <scope>NUCLEOTIDE SEQUENCE [LARGE SCALE GENOMIC DNA]</scope>
    <source>
        <strain evidence="1 2">CMW7756A</strain>
    </source>
</reference>
<organism evidence="1">
    <name type="scientific">Peptoniphilus harei</name>
    <dbReference type="NCBI Taxonomy" id="54005"/>
    <lineage>
        <taxon>Bacteria</taxon>
        <taxon>Bacillati</taxon>
        <taxon>Bacillota</taxon>
        <taxon>Tissierellia</taxon>
        <taxon>Tissierellales</taxon>
        <taxon>Peptoniphilaceae</taxon>
        <taxon>Peptoniphilus</taxon>
    </lineage>
</organism>
<dbReference type="GO" id="GO:0016884">
    <property type="term" value="F:carbon-nitrogen ligase activity, with glutamine as amido-N-donor"/>
    <property type="evidence" value="ECO:0007669"/>
    <property type="project" value="InterPro"/>
</dbReference>
<evidence type="ECO:0000313" key="2">
    <source>
        <dbReference type="Proteomes" id="UP000070174"/>
    </source>
</evidence>
<protein>
    <submittedName>
        <fullName evidence="1">YqeY-like protein</fullName>
    </submittedName>
</protein>
<evidence type="ECO:0000313" key="1">
    <source>
        <dbReference type="EMBL" id="KXA29629.1"/>
    </source>
</evidence>
<dbReference type="InterPro" id="IPR003789">
    <property type="entry name" value="Asn/Gln_tRNA_amidoTrase-B-like"/>
</dbReference>
<dbReference type="InterPro" id="IPR042184">
    <property type="entry name" value="YqeY/Aim41_N"/>
</dbReference>
<dbReference type="Proteomes" id="UP000070174">
    <property type="component" value="Unassembled WGS sequence"/>
</dbReference>
<name>A0A133PM40_9FIRM</name>
<dbReference type="EMBL" id="LRQE01000034">
    <property type="protein sequence ID" value="KXA29629.1"/>
    <property type="molecule type" value="Genomic_DNA"/>
</dbReference>
<dbReference type="SUPFAM" id="SSF89095">
    <property type="entry name" value="GatB/YqeY motif"/>
    <property type="match status" value="1"/>
</dbReference>
<proteinExistence type="predicted"/>
<dbReference type="Pfam" id="PF09424">
    <property type="entry name" value="YqeY"/>
    <property type="match status" value="1"/>
</dbReference>
<dbReference type="InterPro" id="IPR019004">
    <property type="entry name" value="YqeY/Aim41"/>
</dbReference>
<sequence>MLEGRKNPKRHAEKNTDIKEGVLMSLKERLMADLKDAMKNKDKLRKDVITMVRAAIKQKEVDERVELDDSDIENIIGKQLKEKKSSIEEFKKGNREDLVEHTNQEIEILLDYLPEQLSDEELKGIIQKVIDENEITSMKDIGKLMKNVMPLIKGKADGKQVNAIAKELLN</sequence>
<dbReference type="Gene3D" id="1.10.10.410">
    <property type="match status" value="1"/>
</dbReference>
<dbReference type="PANTHER" id="PTHR28055">
    <property type="entry name" value="ALTERED INHERITANCE OF MITOCHONDRIA PROTEIN 41, MITOCHONDRIAL"/>
    <property type="match status" value="1"/>
</dbReference>
<dbReference type="Gene3D" id="1.10.1510.10">
    <property type="entry name" value="Uncharacterised protein YqeY/AIM41 PF09424, N-terminal domain"/>
    <property type="match status" value="1"/>
</dbReference>
<dbReference type="AlphaFoldDB" id="A0A133PM40"/>
<accession>A0A133PM40</accession>
<dbReference type="InterPro" id="IPR023168">
    <property type="entry name" value="GatB_Yqey_C_2"/>
</dbReference>
<dbReference type="PATRIC" id="fig|54005.3.peg.1237"/>
<comment type="caution">
    <text evidence="1">The sequence shown here is derived from an EMBL/GenBank/DDBJ whole genome shotgun (WGS) entry which is preliminary data.</text>
</comment>
<gene>
    <name evidence="1" type="ORF">HMPREF3229_01254</name>
</gene>
<dbReference type="PANTHER" id="PTHR28055:SF1">
    <property type="entry name" value="ALTERED INHERITANCE OF MITOCHONDRIA PROTEIN 41, MITOCHONDRIAL"/>
    <property type="match status" value="1"/>
</dbReference>